<dbReference type="SUPFAM" id="SSF55073">
    <property type="entry name" value="Nucleotide cyclase"/>
    <property type="match status" value="1"/>
</dbReference>
<feature type="domain" description="EAL" evidence="3">
    <location>
        <begin position="324"/>
        <end position="575"/>
    </location>
</feature>
<dbReference type="NCBIfam" id="TIGR00254">
    <property type="entry name" value="GGDEF"/>
    <property type="match status" value="1"/>
</dbReference>
<dbReference type="CDD" id="cd01949">
    <property type="entry name" value="GGDEF"/>
    <property type="match status" value="1"/>
</dbReference>
<dbReference type="InterPro" id="IPR035965">
    <property type="entry name" value="PAS-like_dom_sf"/>
</dbReference>
<dbReference type="CDD" id="cd01948">
    <property type="entry name" value="EAL"/>
    <property type="match status" value="1"/>
</dbReference>
<dbReference type="SUPFAM" id="SSF141868">
    <property type="entry name" value="EAL domain-like"/>
    <property type="match status" value="1"/>
</dbReference>
<dbReference type="OrthoDB" id="9793210at2"/>
<accession>A0A2S6N109</accession>
<evidence type="ECO:0000313" key="6">
    <source>
        <dbReference type="Proteomes" id="UP000239724"/>
    </source>
</evidence>
<feature type="transmembrane region" description="Helical" evidence="2">
    <location>
        <begin position="15"/>
        <end position="37"/>
    </location>
</feature>
<gene>
    <name evidence="5" type="ORF">CCS01_24715</name>
</gene>
<dbReference type="PROSITE" id="PS50887">
    <property type="entry name" value="GGDEF"/>
    <property type="match status" value="1"/>
</dbReference>
<comment type="caution">
    <text evidence="5">The sequence shown here is derived from an EMBL/GenBank/DDBJ whole genome shotgun (WGS) entry which is preliminary data.</text>
</comment>
<feature type="region of interest" description="Disordered" evidence="1">
    <location>
        <begin position="568"/>
        <end position="600"/>
    </location>
</feature>
<dbReference type="InterPro" id="IPR035919">
    <property type="entry name" value="EAL_sf"/>
</dbReference>
<dbReference type="InterPro" id="IPR000160">
    <property type="entry name" value="GGDEF_dom"/>
</dbReference>
<proteinExistence type="predicted"/>
<dbReference type="Gene3D" id="3.30.70.270">
    <property type="match status" value="1"/>
</dbReference>
<dbReference type="PANTHER" id="PTHR44757:SF2">
    <property type="entry name" value="BIOFILM ARCHITECTURE MAINTENANCE PROTEIN MBAA"/>
    <property type="match status" value="1"/>
</dbReference>
<dbReference type="InterPro" id="IPR001633">
    <property type="entry name" value="EAL_dom"/>
</dbReference>
<organism evidence="5 6">
    <name type="scientific">Rhodopila globiformis</name>
    <name type="common">Rhodopseudomonas globiformis</name>
    <dbReference type="NCBI Taxonomy" id="1071"/>
    <lineage>
        <taxon>Bacteria</taxon>
        <taxon>Pseudomonadati</taxon>
        <taxon>Pseudomonadota</taxon>
        <taxon>Alphaproteobacteria</taxon>
        <taxon>Acetobacterales</taxon>
        <taxon>Acetobacteraceae</taxon>
        <taxon>Rhodopila</taxon>
    </lineage>
</organism>
<dbReference type="AlphaFoldDB" id="A0A2S6N109"/>
<evidence type="ECO:0000259" key="3">
    <source>
        <dbReference type="PROSITE" id="PS50883"/>
    </source>
</evidence>
<dbReference type="InterPro" id="IPR043128">
    <property type="entry name" value="Rev_trsase/Diguanyl_cyclase"/>
</dbReference>
<dbReference type="InterPro" id="IPR029787">
    <property type="entry name" value="Nucleotide_cyclase"/>
</dbReference>
<sequence>MLKAAGCLAWNDNLALAGLTVLAGVLLGAALSWLLAARRLRQVHHLRGLADATLEGIILERDGFIRDVNPALCAMADRPAEALIGRRLTTLIRGLTLTAADRPGEHDLIRPGGDAHPVEVLWRDGYAPGGHVIAVRHLSLEQATQHDLQRLVQFDPLTGLGNRELFEHQLRKALALSQRATVGVAVLFVELDRFGGIRDAIGPLAADQVVIQAAHRLRRCVRDTDTVARLGPDDFAIIQPLADKAADTAALAERIIAELALPFELGGPPVVLTASVGLALYPSDGATVAAMARSAEQGLGRARQAGGGTWCHAEATTDEELQEQQSLEQDLRIALRDGQFSLAYQPFLDAATMEVAGYEALLRWQHPRCGAIPPSAFIPVAEASGLIVPIGQWVLATACAEAVAWPQPLTLAVNLSPAQFIQPGIVGTVADVLRQTGLPAHRLELEITETTLMDDTQNALRVLQALKALGVSIAMDDFGTGYSSLGYLRKFPFDKIKIDRSFISDVEEGDAEAETIVQAIIAMGRSLRLDVTAEGVETAQQLAMVKALGCTFVQGYLLGRPGPVGFPDKVADGTYPPPNSPAHPQSAWEREEVTAGNRSA</sequence>
<dbReference type="Gene3D" id="3.20.20.450">
    <property type="entry name" value="EAL domain"/>
    <property type="match status" value="1"/>
</dbReference>
<dbReference type="RefSeq" id="WP_104521488.1">
    <property type="nucleotide sequence ID" value="NZ_NHRY01000245.1"/>
</dbReference>
<evidence type="ECO:0008006" key="7">
    <source>
        <dbReference type="Google" id="ProtNLM"/>
    </source>
</evidence>
<name>A0A2S6N109_RHOGL</name>
<dbReference type="Proteomes" id="UP000239724">
    <property type="component" value="Unassembled WGS sequence"/>
</dbReference>
<evidence type="ECO:0000256" key="1">
    <source>
        <dbReference type="SAM" id="MobiDB-lite"/>
    </source>
</evidence>
<protein>
    <recommendedName>
        <fullName evidence="7">Diguanylate cyclase</fullName>
    </recommendedName>
</protein>
<feature type="domain" description="GGDEF" evidence="4">
    <location>
        <begin position="182"/>
        <end position="315"/>
    </location>
</feature>
<keyword evidence="6" id="KW-1185">Reference proteome</keyword>
<dbReference type="Gene3D" id="3.30.450.20">
    <property type="entry name" value="PAS domain"/>
    <property type="match status" value="1"/>
</dbReference>
<dbReference type="Pfam" id="PF00563">
    <property type="entry name" value="EAL"/>
    <property type="match status" value="1"/>
</dbReference>
<dbReference type="EMBL" id="NHRY01000245">
    <property type="protein sequence ID" value="PPQ28311.1"/>
    <property type="molecule type" value="Genomic_DNA"/>
</dbReference>
<dbReference type="PROSITE" id="PS50883">
    <property type="entry name" value="EAL"/>
    <property type="match status" value="1"/>
</dbReference>
<dbReference type="SMART" id="SM00052">
    <property type="entry name" value="EAL"/>
    <property type="match status" value="1"/>
</dbReference>
<keyword evidence="2" id="KW-0472">Membrane</keyword>
<dbReference type="InterPro" id="IPR052155">
    <property type="entry name" value="Biofilm_reg_signaling"/>
</dbReference>
<evidence type="ECO:0000259" key="4">
    <source>
        <dbReference type="PROSITE" id="PS50887"/>
    </source>
</evidence>
<dbReference type="Pfam" id="PF00990">
    <property type="entry name" value="GGDEF"/>
    <property type="match status" value="1"/>
</dbReference>
<dbReference type="SMART" id="SM00267">
    <property type="entry name" value="GGDEF"/>
    <property type="match status" value="1"/>
</dbReference>
<keyword evidence="2" id="KW-0812">Transmembrane</keyword>
<dbReference type="SUPFAM" id="SSF55785">
    <property type="entry name" value="PYP-like sensor domain (PAS domain)"/>
    <property type="match status" value="1"/>
</dbReference>
<evidence type="ECO:0000313" key="5">
    <source>
        <dbReference type="EMBL" id="PPQ28311.1"/>
    </source>
</evidence>
<keyword evidence="2" id="KW-1133">Transmembrane helix</keyword>
<evidence type="ECO:0000256" key="2">
    <source>
        <dbReference type="SAM" id="Phobius"/>
    </source>
</evidence>
<reference evidence="5 6" key="1">
    <citation type="journal article" date="2018" name="Arch. Microbiol.">
        <title>New insights into the metabolic potential of the phototrophic purple bacterium Rhodopila globiformis DSM 161(T) from its draft genome sequence and evidence for a vanadium-dependent nitrogenase.</title>
        <authorList>
            <person name="Imhoff J.F."/>
            <person name="Rahn T."/>
            <person name="Kunzel S."/>
            <person name="Neulinger S.C."/>
        </authorList>
    </citation>
    <scope>NUCLEOTIDE SEQUENCE [LARGE SCALE GENOMIC DNA]</scope>
    <source>
        <strain evidence="5 6">DSM 161</strain>
    </source>
</reference>
<dbReference type="PANTHER" id="PTHR44757">
    <property type="entry name" value="DIGUANYLATE CYCLASE DGCP"/>
    <property type="match status" value="1"/>
</dbReference>